<organism evidence="10 12">
    <name type="scientific">Helicobacter ailurogastricus</name>
    <dbReference type="NCBI Taxonomy" id="1578720"/>
    <lineage>
        <taxon>Bacteria</taxon>
        <taxon>Pseudomonadati</taxon>
        <taxon>Campylobacterota</taxon>
        <taxon>Epsilonproteobacteria</taxon>
        <taxon>Campylobacterales</taxon>
        <taxon>Helicobacteraceae</taxon>
        <taxon>Helicobacter</taxon>
    </lineage>
</organism>
<dbReference type="InterPro" id="IPR000917">
    <property type="entry name" value="Sulfatase_N"/>
</dbReference>
<reference evidence="12 13" key="3">
    <citation type="submission" date="2014-12" db="EMBL/GenBank/DDBJ databases">
        <authorList>
            <person name="Jaenicke S."/>
        </authorList>
    </citation>
    <scope>NUCLEOTIDE SEQUENCE [LARGE SCALE GENOMIC DNA]</scope>
</reference>
<dbReference type="RefSeq" id="WP_053940888.1">
    <property type="nucleotide sequence ID" value="NZ_CDMH01000018.1"/>
</dbReference>
<dbReference type="EMBL" id="CDMN01000004">
    <property type="protein sequence ID" value="CRF43576.1"/>
    <property type="molecule type" value="Genomic_DNA"/>
</dbReference>
<evidence type="ECO:0000256" key="2">
    <source>
        <dbReference type="ARBA" id="ARBA00022475"/>
    </source>
</evidence>
<feature type="domain" description="Sulfatase N-terminal" evidence="7">
    <location>
        <begin position="296"/>
        <end position="589"/>
    </location>
</feature>
<dbReference type="Proteomes" id="UP000041394">
    <property type="component" value="Unassembled WGS sequence"/>
</dbReference>
<evidence type="ECO:0000313" key="8">
    <source>
        <dbReference type="EMBL" id="CRF41144.1"/>
    </source>
</evidence>
<dbReference type="InterPro" id="IPR050448">
    <property type="entry name" value="OpgB/LTA_synthase_biosynth"/>
</dbReference>
<proteinExistence type="predicted"/>
<evidence type="ECO:0000256" key="1">
    <source>
        <dbReference type="ARBA" id="ARBA00004651"/>
    </source>
</evidence>
<reference evidence="11" key="2">
    <citation type="submission" date="2014-12" db="EMBL/GenBank/DDBJ databases">
        <authorList>
            <person name="Smet A."/>
        </authorList>
    </citation>
    <scope>NUCLEOTIDE SEQUENCE [LARGE SCALE GENOMIC DNA]</scope>
</reference>
<dbReference type="SUPFAM" id="SSF53649">
    <property type="entry name" value="Alkaline phosphatase-like"/>
    <property type="match status" value="1"/>
</dbReference>
<dbReference type="Proteomes" id="UP000038622">
    <property type="component" value="Unassembled WGS sequence"/>
</dbReference>
<dbReference type="Gene3D" id="3.40.720.10">
    <property type="entry name" value="Alkaline Phosphatase, subunit A"/>
    <property type="match status" value="1"/>
</dbReference>
<dbReference type="Pfam" id="PF00884">
    <property type="entry name" value="Sulfatase"/>
    <property type="match status" value="1"/>
</dbReference>
<feature type="transmembrane region" description="Helical" evidence="6">
    <location>
        <begin position="185"/>
        <end position="207"/>
    </location>
</feature>
<evidence type="ECO:0000256" key="3">
    <source>
        <dbReference type="ARBA" id="ARBA00022692"/>
    </source>
</evidence>
<dbReference type="PANTHER" id="PTHR47371:SF3">
    <property type="entry name" value="PHOSPHOGLYCEROL TRANSFERASE I"/>
    <property type="match status" value="1"/>
</dbReference>
<dbReference type="EMBL" id="CDMH01000018">
    <property type="protein sequence ID" value="CRF42228.1"/>
    <property type="molecule type" value="Genomic_DNA"/>
</dbReference>
<evidence type="ECO:0000256" key="5">
    <source>
        <dbReference type="ARBA" id="ARBA00023136"/>
    </source>
</evidence>
<dbReference type="AlphaFoldDB" id="A0A0K2XBX6"/>
<keyword evidence="11" id="KW-1185">Reference proteome</keyword>
<evidence type="ECO:0000313" key="10">
    <source>
        <dbReference type="EMBL" id="CRF43576.1"/>
    </source>
</evidence>
<dbReference type="GO" id="GO:0005886">
    <property type="term" value="C:plasma membrane"/>
    <property type="evidence" value="ECO:0007669"/>
    <property type="project" value="UniProtKB-SubCell"/>
</dbReference>
<evidence type="ECO:0000259" key="7">
    <source>
        <dbReference type="Pfam" id="PF00884"/>
    </source>
</evidence>
<evidence type="ECO:0000313" key="9">
    <source>
        <dbReference type="EMBL" id="CRF42228.1"/>
    </source>
</evidence>
<evidence type="ECO:0000313" key="13">
    <source>
        <dbReference type="Proteomes" id="UP000045175"/>
    </source>
</evidence>
<sequence>MPSPRLDWAKRAINALLNALVFSLFLSLFLSLLRVGFIAYSGIYKGALASPLPLDQITQVLKDGFKYDNHMAAAFSLIFLLIALVRSRLGHFYALFVLALCLALQVANITYYEIYGGVFDTNLLDAFNQTPKILMGMALHSEYHIPTKVFVWLACSVLAGFVYHKLGRASDGLAGVLQNLPFKPVCGLLVASFSVWMLYCINARLGFKGVSLDTAVKPAKNPFLRQVTPGAFRDLYLVFKDYKKSHHVRFANFTHKSLLQASIDYFNLPPTTKLPLDLRKLLSHTSQNPSPSTIRHVFYIVSESLSSWHFDPRFDAIHLVSALKSLNDQQHGFIFPLFIENAKRTVKSLDVQLTGLFNINDTNFVNMGVHIPSLPTAIGNQMKGLGFDNTFYYGGSGIWNRLDRFSKREGFDHFIFNTYLMDFAKAQLKANPKAYPQPLENDWGVHDNVLFDYILKNTPTNKKTFSMVMTLSNHPTRNVNLKAFGVPVEKIQDFVSRSKDQNMPSANFLGHIYWYDKILVDFIEKASAKFPNSLFIITGDHFDRSFIYAKDNHYWTKSVPLIIYAPSLKPKLAACIGAHIDIAPTIMELVAPKGYPYASFGKPLFKNAANSTDTPKDCAAREPFVWGQSKDFALGFESVAGQSQKSGLDFIYTDGGALLYVKNHAWIKAPPLEADMALAKELKDKKQIANGLSWYYLFKGPIVK</sequence>
<protein>
    <submittedName>
        <fullName evidence="10">Phosphoglycerol transferase</fullName>
    </submittedName>
</protein>
<keyword evidence="10" id="KW-0808">Transferase</keyword>
<dbReference type="Proteomes" id="UP000045175">
    <property type="component" value="Unassembled WGS sequence"/>
</dbReference>
<evidence type="ECO:0000313" key="11">
    <source>
        <dbReference type="Proteomes" id="UP000038622"/>
    </source>
</evidence>
<keyword evidence="3 6" id="KW-0812">Transmembrane</keyword>
<name>A0A0K2XBX6_9HELI</name>
<reference evidence="10" key="1">
    <citation type="submission" date="2014-12" db="EMBL/GenBank/DDBJ databases">
        <title>Whole genome sequences of four Staphylococcus schleiferi canine isolates.</title>
        <authorList>
            <person name="Misic A.M."/>
            <person name="Cain C."/>
            <person name="Morris D.O."/>
            <person name="Rankin S."/>
            <person name="Beiting D."/>
        </authorList>
    </citation>
    <scope>NUCLEOTIDE SEQUENCE</scope>
    <source>
        <strain evidence="8">ASB11</strain>
        <strain evidence="9">ASB13</strain>
        <strain evidence="10">ASB9</strain>
    </source>
</reference>
<comment type="subcellular location">
    <subcellularLocation>
        <location evidence="1">Cell membrane</location>
        <topology evidence="1">Multi-pass membrane protein</topology>
    </subcellularLocation>
</comment>
<evidence type="ECO:0000313" key="12">
    <source>
        <dbReference type="Proteomes" id="UP000041394"/>
    </source>
</evidence>
<accession>A0A0K2XBX6</accession>
<keyword evidence="2" id="KW-1003">Cell membrane</keyword>
<dbReference type="OrthoDB" id="9760224at2"/>
<gene>
    <name evidence="8" type="ORF">HAL011_09280</name>
    <name evidence="9" type="ORF">HAL013_03920</name>
    <name evidence="10" type="ORF">HAL09_01200</name>
</gene>
<dbReference type="CDD" id="cd16015">
    <property type="entry name" value="LTA_synthase"/>
    <property type="match status" value="1"/>
</dbReference>
<dbReference type="STRING" id="1578720.HAL011_09280"/>
<evidence type="ECO:0000256" key="4">
    <source>
        <dbReference type="ARBA" id="ARBA00022989"/>
    </source>
</evidence>
<evidence type="ECO:0000256" key="6">
    <source>
        <dbReference type="SAM" id="Phobius"/>
    </source>
</evidence>
<dbReference type="GO" id="GO:0016740">
    <property type="term" value="F:transferase activity"/>
    <property type="evidence" value="ECO:0007669"/>
    <property type="project" value="UniProtKB-KW"/>
</dbReference>
<dbReference type="InterPro" id="IPR017850">
    <property type="entry name" value="Alkaline_phosphatase_core_sf"/>
</dbReference>
<feature type="transmembrane region" description="Helical" evidence="6">
    <location>
        <begin position="92"/>
        <end position="112"/>
    </location>
</feature>
<feature type="transmembrane region" description="Helical" evidence="6">
    <location>
        <begin position="12"/>
        <end position="33"/>
    </location>
</feature>
<keyword evidence="4 6" id="KW-1133">Transmembrane helix</keyword>
<feature type="transmembrane region" description="Helical" evidence="6">
    <location>
        <begin position="145"/>
        <end position="164"/>
    </location>
</feature>
<feature type="transmembrane region" description="Helical" evidence="6">
    <location>
        <begin position="69"/>
        <end position="85"/>
    </location>
</feature>
<dbReference type="PANTHER" id="PTHR47371">
    <property type="entry name" value="LIPOTEICHOIC ACID SYNTHASE"/>
    <property type="match status" value="1"/>
</dbReference>
<keyword evidence="5 6" id="KW-0472">Membrane</keyword>
<dbReference type="EMBL" id="CDML01000032">
    <property type="protein sequence ID" value="CRF41144.1"/>
    <property type="molecule type" value="Genomic_DNA"/>
</dbReference>